<name>A0A2U1N0K9_ARTAN</name>
<organism evidence="1 2">
    <name type="scientific">Artemisia annua</name>
    <name type="common">Sweet wormwood</name>
    <dbReference type="NCBI Taxonomy" id="35608"/>
    <lineage>
        <taxon>Eukaryota</taxon>
        <taxon>Viridiplantae</taxon>
        <taxon>Streptophyta</taxon>
        <taxon>Embryophyta</taxon>
        <taxon>Tracheophyta</taxon>
        <taxon>Spermatophyta</taxon>
        <taxon>Magnoliopsida</taxon>
        <taxon>eudicotyledons</taxon>
        <taxon>Gunneridae</taxon>
        <taxon>Pentapetalae</taxon>
        <taxon>asterids</taxon>
        <taxon>campanulids</taxon>
        <taxon>Asterales</taxon>
        <taxon>Asteraceae</taxon>
        <taxon>Asteroideae</taxon>
        <taxon>Anthemideae</taxon>
        <taxon>Artemisiinae</taxon>
        <taxon>Artemisia</taxon>
    </lineage>
</organism>
<sequence>MAIVELEEKWHSLNLKYDQLRSFPFGEEQTRKEKGDSEYESAVGTPLQWLNMMSNLKEECIISATERHVDAEQVDVTKEISSNQILEPYGEKNLINESTTYDHIEEMIHHQEESYITIEKIKRINHCMIKATWTGKLHKQINLIVQKTAVKG</sequence>
<gene>
    <name evidence="1" type="ORF">CTI12_AA319540</name>
</gene>
<protein>
    <submittedName>
        <fullName evidence="1">Uncharacterized protein</fullName>
    </submittedName>
</protein>
<accession>A0A2U1N0K9</accession>
<comment type="caution">
    <text evidence="1">The sequence shown here is derived from an EMBL/GenBank/DDBJ whole genome shotgun (WGS) entry which is preliminary data.</text>
</comment>
<dbReference type="Proteomes" id="UP000245207">
    <property type="component" value="Unassembled WGS sequence"/>
</dbReference>
<dbReference type="AlphaFoldDB" id="A0A2U1N0K9"/>
<evidence type="ECO:0000313" key="1">
    <source>
        <dbReference type="EMBL" id="PWA67049.1"/>
    </source>
</evidence>
<proteinExistence type="predicted"/>
<dbReference type="EMBL" id="PKPP01003908">
    <property type="protein sequence ID" value="PWA67049.1"/>
    <property type="molecule type" value="Genomic_DNA"/>
</dbReference>
<evidence type="ECO:0000313" key="2">
    <source>
        <dbReference type="Proteomes" id="UP000245207"/>
    </source>
</evidence>
<reference evidence="1 2" key="1">
    <citation type="journal article" date="2018" name="Mol. Plant">
        <title>The genome of Artemisia annua provides insight into the evolution of Asteraceae family and artemisinin biosynthesis.</title>
        <authorList>
            <person name="Shen Q."/>
            <person name="Zhang L."/>
            <person name="Liao Z."/>
            <person name="Wang S."/>
            <person name="Yan T."/>
            <person name="Shi P."/>
            <person name="Liu M."/>
            <person name="Fu X."/>
            <person name="Pan Q."/>
            <person name="Wang Y."/>
            <person name="Lv Z."/>
            <person name="Lu X."/>
            <person name="Zhang F."/>
            <person name="Jiang W."/>
            <person name="Ma Y."/>
            <person name="Chen M."/>
            <person name="Hao X."/>
            <person name="Li L."/>
            <person name="Tang Y."/>
            <person name="Lv G."/>
            <person name="Zhou Y."/>
            <person name="Sun X."/>
            <person name="Brodelius P.E."/>
            <person name="Rose J.K.C."/>
            <person name="Tang K."/>
        </authorList>
    </citation>
    <scope>NUCLEOTIDE SEQUENCE [LARGE SCALE GENOMIC DNA]</scope>
    <source>
        <strain evidence="2">cv. Huhao1</strain>
        <tissue evidence="1">Leaf</tissue>
    </source>
</reference>
<dbReference type="OrthoDB" id="771720at2759"/>
<keyword evidence="2" id="KW-1185">Reference proteome</keyword>